<comment type="caution">
    <text evidence="4">The sequence shown here is derived from an EMBL/GenBank/DDBJ whole genome shotgun (WGS) entry which is preliminary data.</text>
</comment>
<dbReference type="PROSITE" id="PS51078">
    <property type="entry name" value="ICLR_ED"/>
    <property type="match status" value="1"/>
</dbReference>
<dbReference type="GO" id="GO:0003700">
    <property type="term" value="F:DNA-binding transcription factor activity"/>
    <property type="evidence" value="ECO:0007669"/>
    <property type="project" value="TreeGrafter"/>
</dbReference>
<keyword evidence="3" id="KW-0804">Transcription</keyword>
<evidence type="ECO:0000256" key="1">
    <source>
        <dbReference type="ARBA" id="ARBA00023015"/>
    </source>
</evidence>
<evidence type="ECO:0000313" key="4">
    <source>
        <dbReference type="EMBL" id="TYQ00562.1"/>
    </source>
</evidence>
<evidence type="ECO:0000256" key="2">
    <source>
        <dbReference type="ARBA" id="ARBA00023125"/>
    </source>
</evidence>
<dbReference type="InterPro" id="IPR029016">
    <property type="entry name" value="GAF-like_dom_sf"/>
</dbReference>
<dbReference type="GO" id="GO:0003677">
    <property type="term" value="F:DNA binding"/>
    <property type="evidence" value="ECO:0007669"/>
    <property type="project" value="UniProtKB-KW"/>
</dbReference>
<accession>A0A652YH78</accession>
<dbReference type="GO" id="GO:0045892">
    <property type="term" value="P:negative regulation of DNA-templated transcription"/>
    <property type="evidence" value="ECO:0007669"/>
    <property type="project" value="TreeGrafter"/>
</dbReference>
<dbReference type="SUPFAM" id="SSF46785">
    <property type="entry name" value="Winged helix' DNA-binding domain"/>
    <property type="match status" value="1"/>
</dbReference>
<dbReference type="EMBL" id="VNIQ01000015">
    <property type="protein sequence ID" value="TYQ00562.1"/>
    <property type="molecule type" value="Genomic_DNA"/>
</dbReference>
<dbReference type="Gene3D" id="3.30.450.40">
    <property type="match status" value="1"/>
</dbReference>
<keyword evidence="1" id="KW-0805">Transcription regulation</keyword>
<sequence>MTKLTDEAEQEPGNEGRRRQPLARGIEILTFMIESEHDSHGVRELAGHLDVSPSTAHRLVTDLEKLGLMRRAENGSYRLGLEFLRLAWTTTNKYPLQYLSAETLNELMEKSGESAFFSLYSEQRHEMMFTLTADSSHPLRYTLPMRQWLPLHAGASGLAILAFLPKEVRHAIVHGRLTAATNRTLTDPDELLARLDTIRRDGYSITHGERIEGAIAIAAPIFGRSETVVGAVGITLPEARLNATNASTLVALVREAAGRLTELIAGTEER</sequence>
<organism evidence="4">
    <name type="scientific">Nocardia globerula</name>
    <dbReference type="NCBI Taxonomy" id="1818"/>
    <lineage>
        <taxon>Bacteria</taxon>
        <taxon>Bacillati</taxon>
        <taxon>Actinomycetota</taxon>
        <taxon>Actinomycetes</taxon>
        <taxon>Mycobacteriales</taxon>
        <taxon>Nocardiaceae</taxon>
        <taxon>Nocardia</taxon>
    </lineage>
</organism>
<dbReference type="PANTHER" id="PTHR30136:SF24">
    <property type="entry name" value="HTH-TYPE TRANSCRIPTIONAL REPRESSOR ALLR"/>
    <property type="match status" value="1"/>
</dbReference>
<dbReference type="PROSITE" id="PS51077">
    <property type="entry name" value="HTH_ICLR"/>
    <property type="match status" value="1"/>
</dbReference>
<dbReference type="InterPro" id="IPR005471">
    <property type="entry name" value="Tscrpt_reg_IclR_N"/>
</dbReference>
<protein>
    <submittedName>
        <fullName evidence="4">IclR family transcriptional regulator</fullName>
    </submittedName>
</protein>
<dbReference type="PANTHER" id="PTHR30136">
    <property type="entry name" value="HELIX-TURN-HELIX TRANSCRIPTIONAL REGULATOR, ICLR FAMILY"/>
    <property type="match status" value="1"/>
</dbReference>
<dbReference type="Pfam" id="PF01614">
    <property type="entry name" value="IclR_C"/>
    <property type="match status" value="1"/>
</dbReference>
<proteinExistence type="predicted"/>
<dbReference type="Gene3D" id="1.10.10.10">
    <property type="entry name" value="Winged helix-like DNA-binding domain superfamily/Winged helix DNA-binding domain"/>
    <property type="match status" value="1"/>
</dbReference>
<gene>
    <name evidence="4" type="ORF">FNL38_1158</name>
</gene>
<dbReference type="SUPFAM" id="SSF55781">
    <property type="entry name" value="GAF domain-like"/>
    <property type="match status" value="1"/>
</dbReference>
<dbReference type="InterPro" id="IPR036388">
    <property type="entry name" value="WH-like_DNA-bd_sf"/>
</dbReference>
<reference evidence="4" key="1">
    <citation type="submission" date="2019-07" db="EMBL/GenBank/DDBJ databases">
        <title>Genomic Encyclopedia of Type Strains, Phase IV (KMG-IV): sequencing the most valuable type-strain genomes for metagenomic binning, comparative biology and taxonomic classification.</title>
        <authorList>
            <person name="Goeker M."/>
        </authorList>
    </citation>
    <scope>NUCLEOTIDE SEQUENCE</scope>
    <source>
        <strain evidence="4">DSM 44596</strain>
    </source>
</reference>
<evidence type="ECO:0000256" key="3">
    <source>
        <dbReference type="ARBA" id="ARBA00023163"/>
    </source>
</evidence>
<dbReference type="InterPro" id="IPR050707">
    <property type="entry name" value="HTH_MetabolicPath_Reg"/>
</dbReference>
<name>A0A652YH78_NOCGL</name>
<dbReference type="Pfam" id="PF09339">
    <property type="entry name" value="HTH_IclR"/>
    <property type="match status" value="1"/>
</dbReference>
<dbReference type="InterPro" id="IPR036390">
    <property type="entry name" value="WH_DNA-bd_sf"/>
</dbReference>
<keyword evidence="2" id="KW-0238">DNA-binding</keyword>
<dbReference type="SMART" id="SM00346">
    <property type="entry name" value="HTH_ICLR"/>
    <property type="match status" value="1"/>
</dbReference>
<dbReference type="InterPro" id="IPR014757">
    <property type="entry name" value="Tscrpt_reg_IclR_C"/>
</dbReference>
<dbReference type="AlphaFoldDB" id="A0A652YH78"/>